<dbReference type="GO" id="GO:0005737">
    <property type="term" value="C:cytoplasm"/>
    <property type="evidence" value="ECO:0007669"/>
    <property type="project" value="TreeGrafter"/>
</dbReference>
<dbReference type="GO" id="GO:0004088">
    <property type="term" value="F:carbamoyl-phosphate synthase (glutamine-hydrolyzing) activity"/>
    <property type="evidence" value="ECO:0007669"/>
    <property type="project" value="TreeGrafter"/>
</dbReference>
<dbReference type="InterPro" id="IPR005480">
    <property type="entry name" value="CPSase_lsu_oligo"/>
</dbReference>
<keyword evidence="3" id="KW-0067">ATP-binding</keyword>
<evidence type="ECO:0000313" key="6">
    <source>
        <dbReference type="Proteomes" id="UP000289022"/>
    </source>
</evidence>
<dbReference type="Gene3D" id="1.10.1030.10">
    <property type="entry name" value="Carbamoyl-phosphate synthetase, large subunit oligomerisation domain"/>
    <property type="match status" value="1"/>
</dbReference>
<evidence type="ECO:0000313" key="5">
    <source>
        <dbReference type="EMBL" id="RVZ23035.1"/>
    </source>
</evidence>
<dbReference type="SMART" id="SM01096">
    <property type="entry name" value="CPSase_L_D3"/>
    <property type="match status" value="1"/>
</dbReference>
<dbReference type="GO" id="GO:0006541">
    <property type="term" value="P:glutamine metabolic process"/>
    <property type="evidence" value="ECO:0007669"/>
    <property type="project" value="TreeGrafter"/>
</dbReference>
<dbReference type="SUPFAM" id="SSF48108">
    <property type="entry name" value="Carbamoyl phosphate synthetase, large subunit connection domain"/>
    <property type="match status" value="1"/>
</dbReference>
<protein>
    <submittedName>
        <fullName evidence="5">Carbamoyl phosphate synthase large subunit</fullName>
    </submittedName>
</protein>
<dbReference type="Pfam" id="PF02787">
    <property type="entry name" value="CPSase_L_D3"/>
    <property type="match status" value="1"/>
</dbReference>
<proteinExistence type="predicted"/>
<gene>
    <name evidence="5" type="ORF">EC518_12645</name>
</gene>
<feature type="non-terminal residue" evidence="5">
    <location>
        <position position="1"/>
    </location>
</feature>
<feature type="domain" description="Carbamoyl-phosphate synthetase large subunit oligomerisation" evidence="4">
    <location>
        <begin position="2"/>
        <end position="104"/>
    </location>
</feature>
<dbReference type="GO" id="GO:0005524">
    <property type="term" value="F:ATP binding"/>
    <property type="evidence" value="ECO:0007669"/>
    <property type="project" value="UniProtKB-KW"/>
</dbReference>
<dbReference type="InterPro" id="IPR036897">
    <property type="entry name" value="CarbamoylP_synth_lsu_oligo_sf"/>
</dbReference>
<evidence type="ECO:0000259" key="4">
    <source>
        <dbReference type="SMART" id="SM01096"/>
    </source>
</evidence>
<feature type="non-terminal residue" evidence="5">
    <location>
        <position position="131"/>
    </location>
</feature>
<sequence length="131" mass="14664">CVDEVFELCQIDRWFLSQIQKLVKAEEGINSSVLTDAKKLRGLKNLGFSDARIAAKIKENENLEVSPFEVELARSNLQIAPHFEEVDTCAAEFLSLTPYLYSTYAPNPLPPIGNKQEKQEKKILIIGSGPN</sequence>
<dbReference type="EMBL" id="RJGP01001172">
    <property type="protein sequence ID" value="RVZ23035.1"/>
    <property type="molecule type" value="Genomic_DNA"/>
</dbReference>
<keyword evidence="1" id="KW-0436">Ligase</keyword>
<dbReference type="PANTHER" id="PTHR11405:SF53">
    <property type="entry name" value="CARBAMOYL-PHOSPHATE SYNTHASE [AMMONIA], MITOCHONDRIAL"/>
    <property type="match status" value="1"/>
</dbReference>
<reference evidence="5 6" key="1">
    <citation type="submission" date="2018-11" db="EMBL/GenBank/DDBJ databases">
        <title>Genetic determinants and prediction of antibiotic resistance phenotypes in Helicobacter pylori.</title>
        <authorList>
            <person name="Wagner K."/>
        </authorList>
    </citation>
    <scope>NUCLEOTIDE SEQUENCE [LARGE SCALE GENOMIC DNA]</scope>
    <source>
        <strain evidence="5 6">ZH70</strain>
    </source>
</reference>
<organism evidence="5 6">
    <name type="scientific">Helicobacter pylori</name>
    <name type="common">Campylobacter pylori</name>
    <dbReference type="NCBI Taxonomy" id="210"/>
    <lineage>
        <taxon>Bacteria</taxon>
        <taxon>Pseudomonadati</taxon>
        <taxon>Campylobacterota</taxon>
        <taxon>Epsilonproteobacteria</taxon>
        <taxon>Campylobacterales</taxon>
        <taxon>Helicobacteraceae</taxon>
        <taxon>Helicobacter</taxon>
    </lineage>
</organism>
<evidence type="ECO:0000256" key="1">
    <source>
        <dbReference type="ARBA" id="ARBA00022598"/>
    </source>
</evidence>
<evidence type="ECO:0000256" key="3">
    <source>
        <dbReference type="ARBA" id="ARBA00022840"/>
    </source>
</evidence>
<dbReference type="PANTHER" id="PTHR11405">
    <property type="entry name" value="CARBAMOYLTRANSFERASE FAMILY MEMBER"/>
    <property type="match status" value="1"/>
</dbReference>
<evidence type="ECO:0000256" key="2">
    <source>
        <dbReference type="ARBA" id="ARBA00022741"/>
    </source>
</evidence>
<dbReference type="AlphaFoldDB" id="A0A438WFP1"/>
<keyword evidence="2" id="KW-0547">Nucleotide-binding</keyword>
<comment type="caution">
    <text evidence="5">The sequence shown here is derived from an EMBL/GenBank/DDBJ whole genome shotgun (WGS) entry which is preliminary data.</text>
</comment>
<accession>A0A438WFP1</accession>
<dbReference type="Proteomes" id="UP000289022">
    <property type="component" value="Unassembled WGS sequence"/>
</dbReference>
<name>A0A438WFP1_HELPX</name>